<sequence>MNGDNPRSTARIMGHPIHPMLVPFPITLFIAALATDAAFVIDGSALWARASLWLVGAGIVTALLAALFGLADFLGDARVRALSDARMHMIGNLLAVAIEAVNLVLRLGDERAAGGAGIILSAVAVAILGFTGWKGGELVFRHGVGVASRGAGGQR</sequence>
<dbReference type="EMBL" id="SPDV01000021">
    <property type="protein sequence ID" value="TFI57969.1"/>
    <property type="molecule type" value="Genomic_DNA"/>
</dbReference>
<dbReference type="PIRSF" id="PIRSF029509">
    <property type="entry name" value="UCP029509"/>
    <property type="match status" value="1"/>
</dbReference>
<comment type="caution">
    <text evidence="3">The sequence shown here is derived from an EMBL/GenBank/DDBJ whole genome shotgun (WGS) entry which is preliminary data.</text>
</comment>
<organism evidence="3 4">
    <name type="scientific">Sphingomonas parva</name>
    <dbReference type="NCBI Taxonomy" id="2555898"/>
    <lineage>
        <taxon>Bacteria</taxon>
        <taxon>Pseudomonadati</taxon>
        <taxon>Pseudomonadota</taxon>
        <taxon>Alphaproteobacteria</taxon>
        <taxon>Sphingomonadales</taxon>
        <taxon>Sphingomonadaceae</taxon>
        <taxon>Sphingomonas</taxon>
    </lineage>
</organism>
<feature type="transmembrane region" description="Helical" evidence="1">
    <location>
        <begin position="21"/>
        <end position="41"/>
    </location>
</feature>
<feature type="domain" description="DUF2231" evidence="2">
    <location>
        <begin position="14"/>
        <end position="147"/>
    </location>
</feature>
<keyword evidence="1" id="KW-0472">Membrane</keyword>
<dbReference type="AlphaFoldDB" id="A0A4Y8ZT83"/>
<keyword evidence="4" id="KW-1185">Reference proteome</keyword>
<keyword evidence="1" id="KW-1133">Transmembrane helix</keyword>
<evidence type="ECO:0000259" key="2">
    <source>
        <dbReference type="Pfam" id="PF09990"/>
    </source>
</evidence>
<proteinExistence type="predicted"/>
<feature type="transmembrane region" description="Helical" evidence="1">
    <location>
        <begin position="53"/>
        <end position="75"/>
    </location>
</feature>
<evidence type="ECO:0000256" key="1">
    <source>
        <dbReference type="SAM" id="Phobius"/>
    </source>
</evidence>
<reference evidence="3 4" key="1">
    <citation type="submission" date="2019-03" db="EMBL/GenBank/DDBJ databases">
        <title>Genome sequence of Sphingomonas sp. 17J27-24.</title>
        <authorList>
            <person name="Kim M."/>
            <person name="Maeng S."/>
            <person name="Sathiyaraj S."/>
        </authorList>
    </citation>
    <scope>NUCLEOTIDE SEQUENCE [LARGE SCALE GENOMIC DNA]</scope>
    <source>
        <strain evidence="3 4">17J27-24</strain>
    </source>
</reference>
<dbReference type="OrthoDB" id="2873672at2"/>
<accession>A0A4Y8ZT83</accession>
<keyword evidence="1" id="KW-0812">Transmembrane</keyword>
<dbReference type="InterPro" id="IPR016923">
    <property type="entry name" value="UCP029509"/>
</dbReference>
<evidence type="ECO:0000313" key="4">
    <source>
        <dbReference type="Proteomes" id="UP000298213"/>
    </source>
</evidence>
<name>A0A4Y8ZT83_9SPHN</name>
<protein>
    <submittedName>
        <fullName evidence="3">DUF2231 domain-containing protein</fullName>
    </submittedName>
</protein>
<dbReference type="Pfam" id="PF09990">
    <property type="entry name" value="DUF2231"/>
    <property type="match status" value="1"/>
</dbReference>
<feature type="transmembrane region" description="Helical" evidence="1">
    <location>
        <begin position="113"/>
        <end position="133"/>
    </location>
</feature>
<dbReference type="Proteomes" id="UP000298213">
    <property type="component" value="Unassembled WGS sequence"/>
</dbReference>
<gene>
    <name evidence="3" type="ORF">E2493_12295</name>
</gene>
<evidence type="ECO:0000313" key="3">
    <source>
        <dbReference type="EMBL" id="TFI57969.1"/>
    </source>
</evidence>
<feature type="transmembrane region" description="Helical" evidence="1">
    <location>
        <begin position="87"/>
        <end position="107"/>
    </location>
</feature>
<dbReference type="RefSeq" id="WP_135087186.1">
    <property type="nucleotide sequence ID" value="NZ_SPDV01000021.1"/>
</dbReference>
<dbReference type="InterPro" id="IPR019251">
    <property type="entry name" value="DUF2231_TM"/>
</dbReference>